<keyword evidence="12" id="KW-0812">Transmembrane</keyword>
<keyword evidence="2" id="KW-0479">Metal-binding</keyword>
<keyword evidence="4" id="KW-0677">Repeat</keyword>
<dbReference type="GO" id="GO:0005509">
    <property type="term" value="F:calcium ion binding"/>
    <property type="evidence" value="ECO:0007669"/>
    <property type="project" value="InterPro"/>
</dbReference>
<dbReference type="GO" id="GO:0015031">
    <property type="term" value="P:protein transport"/>
    <property type="evidence" value="ECO:0007669"/>
    <property type="project" value="UniProtKB-ARBA"/>
</dbReference>
<keyword evidence="7" id="KW-0325">Glycoprotein</keyword>
<evidence type="ECO:0000259" key="13">
    <source>
        <dbReference type="PROSITE" id="PS50222"/>
    </source>
</evidence>
<evidence type="ECO:0000256" key="8">
    <source>
        <dbReference type="ARBA" id="ARBA00023186"/>
    </source>
</evidence>
<dbReference type="InterPro" id="IPR011992">
    <property type="entry name" value="EF-hand-dom_pair"/>
</dbReference>
<dbReference type="FunFam" id="1.10.238.10:FF:000104">
    <property type="entry name" value="calumenin isoform X1"/>
    <property type="match status" value="1"/>
</dbReference>
<reference evidence="14 15" key="1">
    <citation type="submission" date="2018-04" db="EMBL/GenBank/DDBJ databases">
        <title>The genome of golden apple snail Pomacea canaliculata provides insight into stress tolerance and invasive adaptation.</title>
        <authorList>
            <person name="Liu C."/>
            <person name="Liu B."/>
            <person name="Ren Y."/>
            <person name="Zhang Y."/>
            <person name="Wang H."/>
            <person name="Li S."/>
            <person name="Jiang F."/>
            <person name="Yin L."/>
            <person name="Zhang G."/>
            <person name="Qian W."/>
            <person name="Fan W."/>
        </authorList>
    </citation>
    <scope>NUCLEOTIDE SEQUENCE [LARGE SCALE GENOMIC DNA]</scope>
    <source>
        <strain evidence="14">SZHN2017</strain>
        <tissue evidence="14">Muscle</tissue>
    </source>
</reference>
<evidence type="ECO:0000256" key="4">
    <source>
        <dbReference type="ARBA" id="ARBA00022737"/>
    </source>
</evidence>
<dbReference type="AlphaFoldDB" id="A0A2T7NAN2"/>
<feature type="domain" description="EF-hand" evidence="13">
    <location>
        <begin position="121"/>
        <end position="156"/>
    </location>
</feature>
<keyword evidence="15" id="KW-1185">Reference proteome</keyword>
<keyword evidence="6" id="KW-0106">Calcium</keyword>
<dbReference type="PROSITE" id="PS50222">
    <property type="entry name" value="EF_HAND_2"/>
    <property type="match status" value="5"/>
</dbReference>
<evidence type="ECO:0000256" key="9">
    <source>
        <dbReference type="ARBA" id="ARBA00056975"/>
    </source>
</evidence>
<evidence type="ECO:0000256" key="5">
    <source>
        <dbReference type="ARBA" id="ARBA00022824"/>
    </source>
</evidence>
<evidence type="ECO:0000256" key="6">
    <source>
        <dbReference type="ARBA" id="ARBA00022837"/>
    </source>
</evidence>
<evidence type="ECO:0000256" key="1">
    <source>
        <dbReference type="ARBA" id="ARBA00004319"/>
    </source>
</evidence>
<feature type="domain" description="EF-hand" evidence="13">
    <location>
        <begin position="229"/>
        <end position="264"/>
    </location>
</feature>
<evidence type="ECO:0000256" key="3">
    <source>
        <dbReference type="ARBA" id="ARBA00022729"/>
    </source>
</evidence>
<protein>
    <recommendedName>
        <fullName evidence="11">Reticulocalbin-3</fullName>
    </recommendedName>
</protein>
<keyword evidence="8" id="KW-0143">Chaperone</keyword>
<proteinExistence type="predicted"/>
<dbReference type="InterPro" id="IPR018247">
    <property type="entry name" value="EF_Hand_1_Ca_BS"/>
</dbReference>
<dbReference type="FunFam" id="1.10.238.10:FF:000090">
    <property type="entry name" value="calumenin isoform X2"/>
    <property type="match status" value="1"/>
</dbReference>
<dbReference type="Gene3D" id="1.10.238.10">
    <property type="entry name" value="EF-hand"/>
    <property type="match status" value="2"/>
</dbReference>
<dbReference type="PROSITE" id="PS00018">
    <property type="entry name" value="EF_HAND_1"/>
    <property type="match status" value="4"/>
</dbReference>
<dbReference type="STRING" id="400727.A0A2T7NAN2"/>
<keyword evidence="12" id="KW-1133">Transmembrane helix</keyword>
<gene>
    <name evidence="14" type="ORF">C0Q70_21766</name>
</gene>
<dbReference type="PANTHER" id="PTHR10827">
    <property type="entry name" value="RETICULOCALBIN"/>
    <property type="match status" value="1"/>
</dbReference>
<comment type="function">
    <text evidence="9">Probable molecular chaperone assisting protein biosynthesis and transport in the endoplasmic reticulum. Required for the proper biosynthesis and transport of pulmonary surfactant-associated protein A/SP-A, pulmonary surfactant-associated protein D/SP-D and the lipid transporter ABCA3. By regulating both the proper expression and the degradation through the endoplasmic reticulum-associated protein degradation pathway of these proteins plays a crucial role in pulmonary surfactant homeostasis. Has an anti-fibrotic activity by negatively regulating the secretion of type I and type III collagens. This calcium-binding protein also transiently associates with immature PCSK6 and regulates its secretion.</text>
</comment>
<dbReference type="SUPFAM" id="SSF47473">
    <property type="entry name" value="EF-hand"/>
    <property type="match status" value="2"/>
</dbReference>
<dbReference type="EMBL" id="PZQS01000018">
    <property type="protein sequence ID" value="PVD18240.1"/>
    <property type="molecule type" value="Genomic_DNA"/>
</dbReference>
<keyword evidence="5" id="KW-0256">Endoplasmic reticulum</keyword>
<feature type="domain" description="EF-hand" evidence="13">
    <location>
        <begin position="307"/>
        <end position="342"/>
    </location>
</feature>
<keyword evidence="12" id="KW-0472">Membrane</keyword>
<comment type="caution">
    <text evidence="14">The sequence shown here is derived from an EMBL/GenBank/DDBJ whole genome shotgun (WGS) entry which is preliminary data.</text>
</comment>
<organism evidence="14 15">
    <name type="scientific">Pomacea canaliculata</name>
    <name type="common">Golden apple snail</name>
    <dbReference type="NCBI Taxonomy" id="400727"/>
    <lineage>
        <taxon>Eukaryota</taxon>
        <taxon>Metazoa</taxon>
        <taxon>Spiralia</taxon>
        <taxon>Lophotrochozoa</taxon>
        <taxon>Mollusca</taxon>
        <taxon>Gastropoda</taxon>
        <taxon>Caenogastropoda</taxon>
        <taxon>Architaenioglossa</taxon>
        <taxon>Ampullarioidea</taxon>
        <taxon>Ampullariidae</taxon>
        <taxon>Pomacea</taxon>
    </lineage>
</organism>
<dbReference type="Pfam" id="PF13499">
    <property type="entry name" value="EF-hand_7"/>
    <property type="match status" value="1"/>
</dbReference>
<dbReference type="OrthoDB" id="293868at2759"/>
<evidence type="ECO:0000313" key="15">
    <source>
        <dbReference type="Proteomes" id="UP000245119"/>
    </source>
</evidence>
<keyword evidence="3" id="KW-0732">Signal</keyword>
<evidence type="ECO:0000256" key="7">
    <source>
        <dbReference type="ARBA" id="ARBA00023180"/>
    </source>
</evidence>
<dbReference type="GO" id="GO:0005788">
    <property type="term" value="C:endoplasmic reticulum lumen"/>
    <property type="evidence" value="ECO:0007669"/>
    <property type="project" value="UniProtKB-SubCell"/>
</dbReference>
<accession>A0A2T7NAN2</accession>
<dbReference type="SMART" id="SM00054">
    <property type="entry name" value="EFh"/>
    <property type="match status" value="5"/>
</dbReference>
<evidence type="ECO:0000256" key="11">
    <source>
        <dbReference type="ARBA" id="ARBA00072696"/>
    </source>
</evidence>
<sequence length="357" mass="41712">MCHRPRGRGLRYLYYISCHAAAAGPASHTSLIGLRLSAATLAQVSLANECHKMVCWSVFLALLMVLAICTGVPTDKKQRTVDKTLSDIDHQTDGEHNADYDHDAFLGHEDKATFDQLSPEESKERLGIIVSKIDKDGDSLVTEQELKDWIRYVQTRYIVQDTDRMWKDHQPDEDNALSWKSYQKRTFGYDDEMINRDRRRWKKADKDGDDRLSKEEFMDFLHPEDAEHMRDIVVMETLEDIDKDHDGYISMKEYIDDMWPNRENADEEPDWVKNERKQFADFRDKNGDGKLDKTEVREWIIPENFDHARAEARHLIFESDRDKDGKLTKQEILDKYDLFVGSQATDFGEALARHDEF</sequence>
<dbReference type="CDD" id="cd16226">
    <property type="entry name" value="EFh_CREC_Calumenin_like"/>
    <property type="match status" value="1"/>
</dbReference>
<comment type="subcellular location">
    <subcellularLocation>
        <location evidence="1">Endoplasmic reticulum lumen</location>
    </subcellularLocation>
</comment>
<feature type="domain" description="EF-hand" evidence="13">
    <location>
        <begin position="192"/>
        <end position="227"/>
    </location>
</feature>
<dbReference type="Pfam" id="PF13202">
    <property type="entry name" value="EF-hand_5"/>
    <property type="match status" value="1"/>
</dbReference>
<feature type="transmembrane region" description="Helical" evidence="12">
    <location>
        <begin position="54"/>
        <end position="73"/>
    </location>
</feature>
<name>A0A2T7NAN2_POMCA</name>
<feature type="domain" description="EF-hand" evidence="13">
    <location>
        <begin position="284"/>
        <end position="306"/>
    </location>
</feature>
<evidence type="ECO:0000313" key="14">
    <source>
        <dbReference type="EMBL" id="PVD18240.1"/>
    </source>
</evidence>
<dbReference type="Proteomes" id="UP000245119">
    <property type="component" value="Unassembled WGS sequence"/>
</dbReference>
<evidence type="ECO:0000256" key="10">
    <source>
        <dbReference type="ARBA" id="ARBA00063143"/>
    </source>
</evidence>
<evidence type="ECO:0000256" key="12">
    <source>
        <dbReference type="SAM" id="Phobius"/>
    </source>
</evidence>
<dbReference type="PANTHER" id="PTHR10827:SF52">
    <property type="entry name" value="IP16409P"/>
    <property type="match status" value="1"/>
</dbReference>
<dbReference type="InterPro" id="IPR002048">
    <property type="entry name" value="EF_hand_dom"/>
</dbReference>
<feature type="transmembrane region" description="Helical" evidence="12">
    <location>
        <begin position="12"/>
        <end position="34"/>
    </location>
</feature>
<evidence type="ECO:0000256" key="2">
    <source>
        <dbReference type="ARBA" id="ARBA00022723"/>
    </source>
</evidence>
<comment type="subunit">
    <text evidence="10">Interacts with PCSK6 (immature form including the propeptide); probably involved in the maturation and the secretion of PCSK6.</text>
</comment>